<dbReference type="PANTHER" id="PTHR46033">
    <property type="entry name" value="PROTEIN MAIN-LIKE 2"/>
    <property type="match status" value="1"/>
</dbReference>
<comment type="caution">
    <text evidence="2">The sequence shown here is derived from an EMBL/GenBank/DDBJ whole genome shotgun (WGS) entry which is preliminary data.</text>
</comment>
<dbReference type="PANTHER" id="PTHR46033:SF8">
    <property type="entry name" value="PROTEIN MAINTENANCE OF MERISTEMS-LIKE"/>
    <property type="match status" value="1"/>
</dbReference>
<evidence type="ECO:0000313" key="2">
    <source>
        <dbReference type="EMBL" id="MBA0556031.1"/>
    </source>
</evidence>
<dbReference type="EMBL" id="JABEZX010000005">
    <property type="protein sequence ID" value="MBA0556031.1"/>
    <property type="molecule type" value="Genomic_DNA"/>
</dbReference>
<dbReference type="GO" id="GO:0010073">
    <property type="term" value="P:meristem maintenance"/>
    <property type="evidence" value="ECO:0007669"/>
    <property type="project" value="InterPro"/>
</dbReference>
<dbReference type="Proteomes" id="UP000593572">
    <property type="component" value="Unassembled WGS sequence"/>
</dbReference>
<evidence type="ECO:0000313" key="3">
    <source>
        <dbReference type="Proteomes" id="UP000593572"/>
    </source>
</evidence>
<dbReference type="InterPro" id="IPR019557">
    <property type="entry name" value="AminoTfrase-like_pln_mobile"/>
</dbReference>
<sequence length="152" mass="18036">MHTFHLSCGECIITLKDLQLQLRLPVNRPDSSEIQREQHARTYILMIIEGLLVPDKSRNLIDLRWNHEPGYVELSDELRDIQLLLDQRSKVEFEWTSYSDSTIQECILSKFMVNPNIWHMKVSLVVYTTLEMHESDRVLRQFEFRQSIPPIP</sequence>
<dbReference type="Pfam" id="PF10536">
    <property type="entry name" value="PMD"/>
    <property type="match status" value="1"/>
</dbReference>
<accession>A0A7J8LUA6</accession>
<feature type="domain" description="Aminotransferase-like plant mobile" evidence="1">
    <location>
        <begin position="63"/>
        <end position="149"/>
    </location>
</feature>
<keyword evidence="3" id="KW-1185">Reference proteome</keyword>
<dbReference type="AlphaFoldDB" id="A0A7J8LUA6"/>
<proteinExistence type="predicted"/>
<protein>
    <recommendedName>
        <fullName evidence="1">Aminotransferase-like plant mobile domain-containing protein</fullName>
    </recommendedName>
</protein>
<gene>
    <name evidence="2" type="ORF">Golob_026172</name>
</gene>
<organism evidence="2 3">
    <name type="scientific">Gossypium lobatum</name>
    <dbReference type="NCBI Taxonomy" id="34289"/>
    <lineage>
        <taxon>Eukaryota</taxon>
        <taxon>Viridiplantae</taxon>
        <taxon>Streptophyta</taxon>
        <taxon>Embryophyta</taxon>
        <taxon>Tracheophyta</taxon>
        <taxon>Spermatophyta</taxon>
        <taxon>Magnoliopsida</taxon>
        <taxon>eudicotyledons</taxon>
        <taxon>Gunneridae</taxon>
        <taxon>Pentapetalae</taxon>
        <taxon>rosids</taxon>
        <taxon>malvids</taxon>
        <taxon>Malvales</taxon>
        <taxon>Malvaceae</taxon>
        <taxon>Malvoideae</taxon>
        <taxon>Gossypium</taxon>
    </lineage>
</organism>
<name>A0A7J8LUA6_9ROSI</name>
<reference evidence="2 3" key="1">
    <citation type="journal article" date="2019" name="Genome Biol. Evol.">
        <title>Insights into the evolution of the New World diploid cottons (Gossypium, subgenus Houzingenia) based on genome sequencing.</title>
        <authorList>
            <person name="Grover C.E."/>
            <person name="Arick M.A. 2nd"/>
            <person name="Thrash A."/>
            <person name="Conover J.L."/>
            <person name="Sanders W.S."/>
            <person name="Peterson D.G."/>
            <person name="Frelichowski J.E."/>
            <person name="Scheffler J.A."/>
            <person name="Scheffler B.E."/>
            <person name="Wendel J.F."/>
        </authorList>
    </citation>
    <scope>NUCLEOTIDE SEQUENCE [LARGE SCALE GENOMIC DNA]</scope>
    <source>
        <strain evidence="2">157</strain>
        <tissue evidence="2">Leaf</tissue>
    </source>
</reference>
<dbReference type="InterPro" id="IPR044824">
    <property type="entry name" value="MAIN-like"/>
</dbReference>
<evidence type="ECO:0000259" key="1">
    <source>
        <dbReference type="Pfam" id="PF10536"/>
    </source>
</evidence>